<feature type="region of interest" description="Disordered" evidence="1">
    <location>
        <begin position="52"/>
        <end position="89"/>
    </location>
</feature>
<evidence type="ECO:0000313" key="3">
    <source>
        <dbReference type="Proteomes" id="UP000652013"/>
    </source>
</evidence>
<accession>A0A8J3YFB2</accession>
<name>A0A8J3YFB2_9ACTN</name>
<keyword evidence="3" id="KW-1185">Reference proteome</keyword>
<dbReference type="EMBL" id="BOOY01000043">
    <property type="protein sequence ID" value="GIJ06623.1"/>
    <property type="molecule type" value="Genomic_DNA"/>
</dbReference>
<dbReference type="AlphaFoldDB" id="A0A8J3YFB2"/>
<dbReference type="RefSeq" id="WP_203941784.1">
    <property type="nucleotide sequence ID" value="NZ_BAAAGJ010000001.1"/>
</dbReference>
<evidence type="ECO:0000256" key="1">
    <source>
        <dbReference type="SAM" id="MobiDB-lite"/>
    </source>
</evidence>
<dbReference type="Proteomes" id="UP000652013">
    <property type="component" value="Unassembled WGS sequence"/>
</dbReference>
<gene>
    <name evidence="2" type="ORF">Sya03_59750</name>
</gene>
<organism evidence="2 3">
    <name type="scientific">Spirilliplanes yamanashiensis</name>
    <dbReference type="NCBI Taxonomy" id="42233"/>
    <lineage>
        <taxon>Bacteria</taxon>
        <taxon>Bacillati</taxon>
        <taxon>Actinomycetota</taxon>
        <taxon>Actinomycetes</taxon>
        <taxon>Micromonosporales</taxon>
        <taxon>Micromonosporaceae</taxon>
        <taxon>Spirilliplanes</taxon>
    </lineage>
</organism>
<proteinExistence type="predicted"/>
<comment type="caution">
    <text evidence="2">The sequence shown here is derived from an EMBL/GenBank/DDBJ whole genome shotgun (WGS) entry which is preliminary data.</text>
</comment>
<reference evidence="2" key="1">
    <citation type="submission" date="2021-01" db="EMBL/GenBank/DDBJ databases">
        <title>Whole genome shotgun sequence of Spirilliplanes yamanashiensis NBRC 15828.</title>
        <authorList>
            <person name="Komaki H."/>
            <person name="Tamura T."/>
        </authorList>
    </citation>
    <scope>NUCLEOTIDE SEQUENCE</scope>
    <source>
        <strain evidence="2">NBRC 15828</strain>
    </source>
</reference>
<evidence type="ECO:0000313" key="2">
    <source>
        <dbReference type="EMBL" id="GIJ06623.1"/>
    </source>
</evidence>
<protein>
    <submittedName>
        <fullName evidence="2">Uncharacterized protein</fullName>
    </submittedName>
</protein>
<sequence length="89" mass="9802">MPGQQPHDALHGYVGGTIVNWHTSFEDKFDSGPALPRRPAVGEVAARPVLEHLEPWAGGTGTRPEASPDDQHQTNNRMHPAIVEPRYED</sequence>